<gene>
    <name evidence="1" type="ORF">Q3O60_05170</name>
</gene>
<keyword evidence="2" id="KW-1185">Reference proteome</keyword>
<dbReference type="EMBL" id="JAUZVZ010000006">
    <property type="protein sequence ID" value="MDP4535569.1"/>
    <property type="molecule type" value="Genomic_DNA"/>
</dbReference>
<evidence type="ECO:0000313" key="1">
    <source>
        <dbReference type="EMBL" id="MDP4535569.1"/>
    </source>
</evidence>
<comment type="caution">
    <text evidence="1">The sequence shown here is derived from an EMBL/GenBank/DDBJ whole genome shotgun (WGS) entry which is preliminary data.</text>
</comment>
<dbReference type="InterPro" id="IPR036086">
    <property type="entry name" value="ParB/Sulfiredoxin_sf"/>
</dbReference>
<accession>A0ABT9GXH8</accession>
<dbReference type="Proteomes" id="UP001231616">
    <property type="component" value="Unassembled WGS sequence"/>
</dbReference>
<dbReference type="SUPFAM" id="SSF110849">
    <property type="entry name" value="ParB/Sulfiredoxin"/>
    <property type="match status" value="1"/>
</dbReference>
<organism evidence="1 2">
    <name type="scientific">Alkalimonas collagenimarina</name>
    <dbReference type="NCBI Taxonomy" id="400390"/>
    <lineage>
        <taxon>Bacteria</taxon>
        <taxon>Pseudomonadati</taxon>
        <taxon>Pseudomonadota</taxon>
        <taxon>Gammaproteobacteria</taxon>
        <taxon>Alkalimonas</taxon>
    </lineage>
</organism>
<sequence length="366" mass="42091">MLLNVPSLEQKLTAELSCKDFSRILIDQPYEYKSIFLHRIQPDQNNARFFPAVIVPDQLAYQIATRRLSKSQLIERLDCQDKVVIGKSCILNCFHKSSFEWKKANINITSIIELAANISVSELIQVPTIYPLDSNSYQLLTGHRRFFAMIYANGIDGAAHFKVYSQKPSLPRTKQFQENASREDLPQYGKLLAFQEAIIELETLSAMRQRTEGKGLTVREMASLLGISMGAFDNYSVLTRYPAVLKAYQNGNSVPFTTIKKIVLTEERRIRKKTGQTLLNVEHKRTINKRIHDTLNNIKSPVTVEKKKRYRLGTLESPELMKFILTENLLALDSGIDWNDLDWEHPKAVNEAFEHVVNYIKEQKIR</sequence>
<evidence type="ECO:0000313" key="2">
    <source>
        <dbReference type="Proteomes" id="UP001231616"/>
    </source>
</evidence>
<evidence type="ECO:0008006" key="3">
    <source>
        <dbReference type="Google" id="ProtNLM"/>
    </source>
</evidence>
<name>A0ABT9GXH8_9GAMM</name>
<protein>
    <recommendedName>
        <fullName evidence="3">ParB/Sulfiredoxin domain-containing protein</fullName>
    </recommendedName>
</protein>
<proteinExistence type="predicted"/>
<reference evidence="1 2" key="1">
    <citation type="submission" date="2023-08" db="EMBL/GenBank/DDBJ databases">
        <authorList>
            <person name="Joshi A."/>
            <person name="Thite S."/>
        </authorList>
    </citation>
    <scope>NUCLEOTIDE SEQUENCE [LARGE SCALE GENOMIC DNA]</scope>
    <source>
        <strain evidence="1 2">AC40</strain>
    </source>
</reference>